<proteinExistence type="predicted"/>
<organism evidence="1 2">
    <name type="scientific">Clostridium neonatale</name>
    <dbReference type="NCBI Taxonomy" id="137838"/>
    <lineage>
        <taxon>Bacteria</taxon>
        <taxon>Bacillati</taxon>
        <taxon>Bacillota</taxon>
        <taxon>Clostridia</taxon>
        <taxon>Eubacteriales</taxon>
        <taxon>Clostridiaceae</taxon>
        <taxon>Clostridium</taxon>
    </lineage>
</organism>
<dbReference type="RefSeq" id="WP_317049744.1">
    <property type="nucleotide sequence ID" value="NZ_CAMRXC010000249.1"/>
</dbReference>
<accession>A0AAD1YJW9</accession>
<protein>
    <submittedName>
        <fullName evidence="1">Uncharacterized protein</fullName>
    </submittedName>
</protein>
<evidence type="ECO:0000313" key="1">
    <source>
        <dbReference type="EMBL" id="CAI3667905.1"/>
    </source>
</evidence>
<comment type="caution">
    <text evidence="1">The sequence shown here is derived from an EMBL/GenBank/DDBJ whole genome shotgun (WGS) entry which is preliminary data.</text>
</comment>
<dbReference type="AlphaFoldDB" id="A0AAD1YJW9"/>
<gene>
    <name evidence="1" type="ORF">CNEO2_660033</name>
</gene>
<name>A0AAD1YJW9_9CLOT</name>
<dbReference type="Proteomes" id="UP001189143">
    <property type="component" value="Unassembled WGS sequence"/>
</dbReference>
<dbReference type="EMBL" id="CAMTCP010000266">
    <property type="protein sequence ID" value="CAI3667905.1"/>
    <property type="molecule type" value="Genomic_DNA"/>
</dbReference>
<reference evidence="1" key="1">
    <citation type="submission" date="2022-10" db="EMBL/GenBank/DDBJ databases">
        <authorList>
            <person name="Aires J."/>
            <person name="Mesa V."/>
        </authorList>
    </citation>
    <scope>NUCLEOTIDE SEQUENCE</scope>
    <source>
        <strain evidence="1">Clostridium neonatale JD116</strain>
    </source>
</reference>
<sequence>MIKATKDLILSVFRSYKKEYPLTEHILLNIEAVERMLEIEPILEDGKDCNYCCGDVDERSLLLSDGSDGVYISGNGELVGDDIFDFEDKKINYCPVCGRNLNKK</sequence>
<evidence type="ECO:0000313" key="2">
    <source>
        <dbReference type="Proteomes" id="UP001189143"/>
    </source>
</evidence>